<proteinExistence type="predicted"/>
<dbReference type="InterPro" id="IPR013783">
    <property type="entry name" value="Ig-like_fold"/>
</dbReference>
<dbReference type="AlphaFoldDB" id="A0A1G2TZT2"/>
<protein>
    <submittedName>
        <fullName evidence="2">Uncharacterized protein</fullName>
    </submittedName>
</protein>
<organism evidence="2 3">
    <name type="scientific">Candidatus Zambryskibacteria bacterium RIFCSPLOWO2_01_FULL_39_39</name>
    <dbReference type="NCBI Taxonomy" id="1802758"/>
    <lineage>
        <taxon>Bacteria</taxon>
        <taxon>Candidatus Zambryskiibacteriota</taxon>
    </lineage>
</organism>
<feature type="transmembrane region" description="Helical" evidence="1">
    <location>
        <begin position="53"/>
        <end position="72"/>
    </location>
</feature>
<dbReference type="EMBL" id="MHWB01000008">
    <property type="protein sequence ID" value="OHB02062.1"/>
    <property type="molecule type" value="Genomic_DNA"/>
</dbReference>
<accession>A0A1G2TZT2</accession>
<dbReference type="Proteomes" id="UP000177707">
    <property type="component" value="Unassembled WGS sequence"/>
</dbReference>
<name>A0A1G2TZT2_9BACT</name>
<gene>
    <name evidence="2" type="ORF">A3A96_03585</name>
</gene>
<comment type="caution">
    <text evidence="2">The sequence shown here is derived from an EMBL/GenBank/DDBJ whole genome shotgun (WGS) entry which is preliminary data.</text>
</comment>
<sequence length="273" mass="30835">MENAPKSSSKIFKIIGYAILPVVVIAAWYLAIPAIIIWYLYKKNKKFSAKTKLITSTIVSIVFILLGAMSMYGGKAPVITISEPANNFSIQANRVLVKGNVNPSDSKLTINYLPIEVDKNGYFAREIPLKNGDNVLNIVAENGDKMVSTNISVKRIFTLDEIAQKEEEERLAKEAEARVKAEAEAELQAYYATPAGIICKSHPEWSEKECEALADRKIWIGMTYDMLVYLRGKPNSINPSNYGRGTQYQYCWHDYKPSCFYDRNEDDIMDAYN</sequence>
<keyword evidence="1" id="KW-0472">Membrane</keyword>
<evidence type="ECO:0000256" key="1">
    <source>
        <dbReference type="SAM" id="Phobius"/>
    </source>
</evidence>
<keyword evidence="1" id="KW-0812">Transmembrane</keyword>
<keyword evidence="1" id="KW-1133">Transmembrane helix</keyword>
<feature type="transmembrane region" description="Helical" evidence="1">
    <location>
        <begin position="14"/>
        <end position="41"/>
    </location>
</feature>
<evidence type="ECO:0000313" key="2">
    <source>
        <dbReference type="EMBL" id="OHB02062.1"/>
    </source>
</evidence>
<reference evidence="2 3" key="1">
    <citation type="journal article" date="2016" name="Nat. Commun.">
        <title>Thousands of microbial genomes shed light on interconnected biogeochemical processes in an aquifer system.</title>
        <authorList>
            <person name="Anantharaman K."/>
            <person name="Brown C.T."/>
            <person name="Hug L.A."/>
            <person name="Sharon I."/>
            <person name="Castelle C.J."/>
            <person name="Probst A.J."/>
            <person name="Thomas B.C."/>
            <person name="Singh A."/>
            <person name="Wilkins M.J."/>
            <person name="Karaoz U."/>
            <person name="Brodie E.L."/>
            <person name="Williams K.H."/>
            <person name="Hubbard S.S."/>
            <person name="Banfield J.F."/>
        </authorList>
    </citation>
    <scope>NUCLEOTIDE SEQUENCE [LARGE SCALE GENOMIC DNA]</scope>
</reference>
<dbReference type="Gene3D" id="2.60.40.10">
    <property type="entry name" value="Immunoglobulins"/>
    <property type="match status" value="1"/>
</dbReference>
<evidence type="ECO:0000313" key="3">
    <source>
        <dbReference type="Proteomes" id="UP000177707"/>
    </source>
</evidence>